<dbReference type="InterPro" id="IPR051807">
    <property type="entry name" value="Sec-metab_biosynth-assoc"/>
</dbReference>
<comment type="similarity">
    <text evidence="1">Belongs to the YciI family.</text>
</comment>
<protein>
    <recommendedName>
        <fullName evidence="2">YCII-related domain-containing protein</fullName>
    </recommendedName>
</protein>
<reference evidence="3 4" key="1">
    <citation type="submission" date="2019-05" db="EMBL/GenBank/DDBJ databases">
        <title>Panacibacter sp. strain 17mud1-8 Genome sequencing and assembly.</title>
        <authorList>
            <person name="Chhetri G."/>
        </authorList>
    </citation>
    <scope>NUCLEOTIDE SEQUENCE [LARGE SCALE GENOMIC DNA]</scope>
    <source>
        <strain evidence="3 4">17mud1-8</strain>
    </source>
</reference>
<dbReference type="PANTHER" id="PTHR33606:SF3">
    <property type="entry name" value="PROTEIN YCII"/>
    <property type="match status" value="1"/>
</dbReference>
<dbReference type="AlphaFoldDB" id="A0A4U3L2P4"/>
<dbReference type="RefSeq" id="WP_137261692.1">
    <property type="nucleotide sequence ID" value="NZ_SZQL01000007.1"/>
</dbReference>
<dbReference type="Pfam" id="PF03795">
    <property type="entry name" value="YCII"/>
    <property type="match status" value="1"/>
</dbReference>
<evidence type="ECO:0000256" key="1">
    <source>
        <dbReference type="ARBA" id="ARBA00007689"/>
    </source>
</evidence>
<accession>A0A4U3L2P4</accession>
<name>A0A4U3L2P4_9BACT</name>
<dbReference type="InterPro" id="IPR005545">
    <property type="entry name" value="YCII"/>
</dbReference>
<dbReference type="PANTHER" id="PTHR33606">
    <property type="entry name" value="PROTEIN YCII"/>
    <property type="match status" value="1"/>
</dbReference>
<dbReference type="Gene3D" id="3.30.70.1060">
    <property type="entry name" value="Dimeric alpha+beta barrel"/>
    <property type="match status" value="1"/>
</dbReference>
<evidence type="ECO:0000313" key="3">
    <source>
        <dbReference type="EMBL" id="TKK68504.1"/>
    </source>
</evidence>
<feature type="domain" description="YCII-related" evidence="2">
    <location>
        <begin position="4"/>
        <end position="92"/>
    </location>
</feature>
<sequence>MPQFIIIARDFKDSEALNRRLAARPTHLQRMKVEKEKGNFIMGGAKLNEQGNMFGSMLIVDLPDKRLVEDWIAADPYITEKVWETVEITPFRIAEV</sequence>
<dbReference type="OrthoDB" id="9797014at2"/>
<dbReference type="Proteomes" id="UP000305848">
    <property type="component" value="Unassembled WGS sequence"/>
</dbReference>
<keyword evidence="4" id="KW-1185">Reference proteome</keyword>
<dbReference type="SUPFAM" id="SSF54909">
    <property type="entry name" value="Dimeric alpha+beta barrel"/>
    <property type="match status" value="1"/>
</dbReference>
<evidence type="ECO:0000313" key="4">
    <source>
        <dbReference type="Proteomes" id="UP000305848"/>
    </source>
</evidence>
<dbReference type="InterPro" id="IPR011008">
    <property type="entry name" value="Dimeric_a/b-barrel"/>
</dbReference>
<dbReference type="EMBL" id="SZQL01000007">
    <property type="protein sequence ID" value="TKK68504.1"/>
    <property type="molecule type" value="Genomic_DNA"/>
</dbReference>
<proteinExistence type="inferred from homology"/>
<comment type="caution">
    <text evidence="3">The sequence shown here is derived from an EMBL/GenBank/DDBJ whole genome shotgun (WGS) entry which is preliminary data.</text>
</comment>
<evidence type="ECO:0000259" key="2">
    <source>
        <dbReference type="Pfam" id="PF03795"/>
    </source>
</evidence>
<organism evidence="3 4">
    <name type="scientific">Ilyomonas limi</name>
    <dbReference type="NCBI Taxonomy" id="2575867"/>
    <lineage>
        <taxon>Bacteria</taxon>
        <taxon>Pseudomonadati</taxon>
        <taxon>Bacteroidota</taxon>
        <taxon>Chitinophagia</taxon>
        <taxon>Chitinophagales</taxon>
        <taxon>Chitinophagaceae</taxon>
        <taxon>Ilyomonas</taxon>
    </lineage>
</organism>
<gene>
    <name evidence="3" type="ORF">FC093_10295</name>
</gene>